<dbReference type="HOGENOM" id="CLU_2523096_0_0_0"/>
<organism evidence="3 4">
    <name type="scientific">Isosphaera pallida (strain ATCC 43644 / DSM 9630 / IS1B)</name>
    <dbReference type="NCBI Taxonomy" id="575540"/>
    <lineage>
        <taxon>Bacteria</taxon>
        <taxon>Pseudomonadati</taxon>
        <taxon>Planctomycetota</taxon>
        <taxon>Planctomycetia</taxon>
        <taxon>Isosphaerales</taxon>
        <taxon>Isosphaeraceae</taxon>
        <taxon>Isosphaera</taxon>
    </lineage>
</organism>
<sequence>MNPRLTLTLRLLGPALQVIALLALIGFRPQMAREVVGIPLQSIFLALFGLGFLMVMIALTLGRSFTPTPRERPAPRESGDLERP</sequence>
<dbReference type="AlphaFoldDB" id="E8R4S0"/>
<reference key="1">
    <citation type="submission" date="2010-11" db="EMBL/GenBank/DDBJ databases">
        <title>The complete sequence of chromosome of Isophaera pallida ATCC 43644.</title>
        <authorList>
            <consortium name="US DOE Joint Genome Institute (JGI-PGF)"/>
            <person name="Lucas S."/>
            <person name="Copeland A."/>
            <person name="Lapidus A."/>
            <person name="Bruce D."/>
            <person name="Goodwin L."/>
            <person name="Pitluck S."/>
            <person name="Kyrpides N."/>
            <person name="Mavromatis K."/>
            <person name="Pagani I."/>
            <person name="Ivanova N."/>
            <person name="Saunders E."/>
            <person name="Brettin T."/>
            <person name="Detter J.C."/>
            <person name="Han C."/>
            <person name="Tapia R."/>
            <person name="Land M."/>
            <person name="Hauser L."/>
            <person name="Markowitz V."/>
            <person name="Cheng J.-F."/>
            <person name="Hugenholtz P."/>
            <person name="Woyke T."/>
            <person name="Wu D."/>
            <person name="Eisen J.A."/>
        </authorList>
    </citation>
    <scope>NUCLEOTIDE SEQUENCE</scope>
    <source>
        <strain>ATCC 43644</strain>
    </source>
</reference>
<dbReference type="KEGG" id="ipa:Isop_1078"/>
<dbReference type="InParanoid" id="E8R4S0"/>
<reference evidence="3 4" key="2">
    <citation type="journal article" date="2011" name="Stand. Genomic Sci.">
        <title>Complete genome sequence of Isosphaera pallida type strain (IS1B).</title>
        <authorList>
            <consortium name="US DOE Joint Genome Institute (JGI-PGF)"/>
            <person name="Goker M."/>
            <person name="Cleland D."/>
            <person name="Saunders E."/>
            <person name="Lapidus A."/>
            <person name="Nolan M."/>
            <person name="Lucas S."/>
            <person name="Hammon N."/>
            <person name="Deshpande S."/>
            <person name="Cheng J.F."/>
            <person name="Tapia R."/>
            <person name="Han C."/>
            <person name="Goodwin L."/>
            <person name="Pitluck S."/>
            <person name="Liolios K."/>
            <person name="Pagani I."/>
            <person name="Ivanova N."/>
            <person name="Mavromatis K."/>
            <person name="Pati A."/>
            <person name="Chen A."/>
            <person name="Palaniappan K."/>
            <person name="Land M."/>
            <person name="Hauser L."/>
            <person name="Chang Y.J."/>
            <person name="Jeffries C.D."/>
            <person name="Detter J.C."/>
            <person name="Beck B."/>
            <person name="Woyke T."/>
            <person name="Bristow J."/>
            <person name="Eisen J.A."/>
            <person name="Markowitz V."/>
            <person name="Hugenholtz P."/>
            <person name="Kyrpides N.C."/>
            <person name="Klenk H.P."/>
        </authorList>
    </citation>
    <scope>NUCLEOTIDE SEQUENCE [LARGE SCALE GENOMIC DNA]</scope>
    <source>
        <strain evidence="4">ATCC 43644 / DSM 9630 / IS1B</strain>
    </source>
</reference>
<dbReference type="RefSeq" id="WP_013563955.1">
    <property type="nucleotide sequence ID" value="NC_014962.1"/>
</dbReference>
<protein>
    <submittedName>
        <fullName evidence="3">MmpL domain-containing protein</fullName>
    </submittedName>
</protein>
<keyword evidence="2" id="KW-0812">Transmembrane</keyword>
<proteinExistence type="predicted"/>
<keyword evidence="4" id="KW-1185">Reference proteome</keyword>
<evidence type="ECO:0000256" key="2">
    <source>
        <dbReference type="SAM" id="Phobius"/>
    </source>
</evidence>
<evidence type="ECO:0000313" key="4">
    <source>
        <dbReference type="Proteomes" id="UP000008631"/>
    </source>
</evidence>
<feature type="compositionally biased region" description="Basic and acidic residues" evidence="1">
    <location>
        <begin position="69"/>
        <end position="84"/>
    </location>
</feature>
<feature type="transmembrane region" description="Helical" evidence="2">
    <location>
        <begin position="7"/>
        <end position="27"/>
    </location>
</feature>
<evidence type="ECO:0000313" key="3">
    <source>
        <dbReference type="EMBL" id="ADV61666.1"/>
    </source>
</evidence>
<accession>E8R4S0</accession>
<dbReference type="Proteomes" id="UP000008631">
    <property type="component" value="Chromosome"/>
</dbReference>
<evidence type="ECO:0000256" key="1">
    <source>
        <dbReference type="SAM" id="MobiDB-lite"/>
    </source>
</evidence>
<keyword evidence="2" id="KW-1133">Transmembrane helix</keyword>
<gene>
    <name evidence="3" type="ordered locus">Isop_1078</name>
</gene>
<name>E8R4S0_ISOPI</name>
<dbReference type="EMBL" id="CP002353">
    <property type="protein sequence ID" value="ADV61666.1"/>
    <property type="molecule type" value="Genomic_DNA"/>
</dbReference>
<keyword evidence="2" id="KW-0472">Membrane</keyword>
<feature type="region of interest" description="Disordered" evidence="1">
    <location>
        <begin position="65"/>
        <end position="84"/>
    </location>
</feature>
<feature type="transmembrane region" description="Helical" evidence="2">
    <location>
        <begin position="39"/>
        <end position="62"/>
    </location>
</feature>